<reference evidence="1 2" key="1">
    <citation type="submission" date="2024-01" db="EMBL/GenBank/DDBJ databases">
        <title>Genome assemblies of Stephania.</title>
        <authorList>
            <person name="Yang L."/>
        </authorList>
    </citation>
    <scope>NUCLEOTIDE SEQUENCE [LARGE SCALE GENOMIC DNA]</scope>
    <source>
        <strain evidence="1">QJT</strain>
        <tissue evidence="1">Leaf</tissue>
    </source>
</reference>
<protein>
    <submittedName>
        <fullName evidence="1">Uncharacterized protein</fullName>
    </submittedName>
</protein>
<evidence type="ECO:0000313" key="2">
    <source>
        <dbReference type="Proteomes" id="UP001417504"/>
    </source>
</evidence>
<organism evidence="1 2">
    <name type="scientific">Stephania japonica</name>
    <dbReference type="NCBI Taxonomy" id="461633"/>
    <lineage>
        <taxon>Eukaryota</taxon>
        <taxon>Viridiplantae</taxon>
        <taxon>Streptophyta</taxon>
        <taxon>Embryophyta</taxon>
        <taxon>Tracheophyta</taxon>
        <taxon>Spermatophyta</taxon>
        <taxon>Magnoliopsida</taxon>
        <taxon>Ranunculales</taxon>
        <taxon>Menispermaceae</taxon>
        <taxon>Menispermoideae</taxon>
        <taxon>Cissampelideae</taxon>
        <taxon>Stephania</taxon>
    </lineage>
</organism>
<gene>
    <name evidence="1" type="ORF">Sjap_005129</name>
</gene>
<sequence length="150" mass="16277">MALGAAETPQGSYPQRHLLGVGQSASAPDAMGCAVGVLYYMVPSRRGADQLCPKRLWTAPWGFYNPRRLQGVGQKRTMPQSYVGCAEMVYPSRCPHGVGGLRDPSLSLVSRLVPLSKGLAWNDEGMTNLTLVRPTPLPSRRFGHPKFPVA</sequence>
<dbReference type="EMBL" id="JBBNAE010000002">
    <property type="protein sequence ID" value="KAK9145226.1"/>
    <property type="molecule type" value="Genomic_DNA"/>
</dbReference>
<name>A0AAP0PLJ7_9MAGN</name>
<evidence type="ECO:0000313" key="1">
    <source>
        <dbReference type="EMBL" id="KAK9145226.1"/>
    </source>
</evidence>
<keyword evidence="2" id="KW-1185">Reference proteome</keyword>
<accession>A0AAP0PLJ7</accession>
<dbReference type="AlphaFoldDB" id="A0AAP0PLJ7"/>
<dbReference type="Proteomes" id="UP001417504">
    <property type="component" value="Unassembled WGS sequence"/>
</dbReference>
<comment type="caution">
    <text evidence="1">The sequence shown here is derived from an EMBL/GenBank/DDBJ whole genome shotgun (WGS) entry which is preliminary data.</text>
</comment>
<proteinExistence type="predicted"/>